<evidence type="ECO:0008006" key="8">
    <source>
        <dbReference type="Google" id="ProtNLM"/>
    </source>
</evidence>
<gene>
    <name evidence="6" type="ORF">C7S20_10070</name>
</gene>
<feature type="domain" description="Cyclic nucleotide-binding" evidence="4">
    <location>
        <begin position="17"/>
        <end position="125"/>
    </location>
</feature>
<sequence length="217" mass="25205">MENFISSLKFRNLVPEEIEKVLDRLVFRKNQTVFMEGSTPLGVYILYKGSILIFKLGSQKEQVLRILQEGEMFGCTDLILQKRFGSSARAILDSIVFFMPKNLFMELLKSDSDFNQKIISQFANEIKKLEEKSVSLAFKPVRGRLADSLLFLNQKTENTDKKIYLSRKELAGYTGTVKETVNRLLSEFRKEKLISMNRKEINILNQDHLQKISTMYE</sequence>
<dbReference type="Pfam" id="PF13545">
    <property type="entry name" value="HTH_Crp_2"/>
    <property type="match status" value="1"/>
</dbReference>
<dbReference type="SUPFAM" id="SSF46785">
    <property type="entry name" value="Winged helix' DNA-binding domain"/>
    <property type="match status" value="1"/>
</dbReference>
<dbReference type="GO" id="GO:0005829">
    <property type="term" value="C:cytosol"/>
    <property type="evidence" value="ECO:0007669"/>
    <property type="project" value="TreeGrafter"/>
</dbReference>
<dbReference type="Proteomes" id="UP000241507">
    <property type="component" value="Chromosome"/>
</dbReference>
<dbReference type="InterPro" id="IPR014710">
    <property type="entry name" value="RmlC-like_jellyroll"/>
</dbReference>
<reference evidence="7" key="1">
    <citation type="submission" date="2018-03" db="EMBL/GenBank/DDBJ databases">
        <title>Gramella fulva sp. nov., isolated from a dry surface of tidal flat.</title>
        <authorList>
            <person name="Hwang S.H."/>
            <person name="Hwang W.M."/>
            <person name="Kang K."/>
            <person name="Ahn T.-Y."/>
        </authorList>
    </citation>
    <scope>NUCLEOTIDE SEQUENCE [LARGE SCALE GENOMIC DNA]</scope>
    <source>
        <strain evidence="7">SH35</strain>
    </source>
</reference>
<protein>
    <recommendedName>
        <fullName evidence="8">Crp/Fnr family transcriptional regulator</fullName>
    </recommendedName>
</protein>
<keyword evidence="7" id="KW-1185">Reference proteome</keyword>
<dbReference type="EMBL" id="CP028136">
    <property type="protein sequence ID" value="AVR45583.1"/>
    <property type="molecule type" value="Genomic_DNA"/>
</dbReference>
<dbReference type="InterPro" id="IPR012318">
    <property type="entry name" value="HTH_CRP"/>
</dbReference>
<dbReference type="Pfam" id="PF00027">
    <property type="entry name" value="cNMP_binding"/>
    <property type="match status" value="1"/>
</dbReference>
<dbReference type="RefSeq" id="WP_107012360.1">
    <property type="nucleotide sequence ID" value="NZ_CP028136.1"/>
</dbReference>
<keyword evidence="3" id="KW-0804">Transcription</keyword>
<dbReference type="PANTHER" id="PTHR24567:SF26">
    <property type="entry name" value="REGULATORY PROTEIN YEIL"/>
    <property type="match status" value="1"/>
</dbReference>
<proteinExistence type="predicted"/>
<dbReference type="InterPro" id="IPR000595">
    <property type="entry name" value="cNMP-bd_dom"/>
</dbReference>
<name>A0A2R3Z5M8_9FLAO</name>
<evidence type="ECO:0000259" key="5">
    <source>
        <dbReference type="PROSITE" id="PS51063"/>
    </source>
</evidence>
<keyword evidence="2" id="KW-0238">DNA-binding</keyword>
<dbReference type="CDD" id="cd00038">
    <property type="entry name" value="CAP_ED"/>
    <property type="match status" value="1"/>
</dbReference>
<dbReference type="AlphaFoldDB" id="A0A2R3Z5M8"/>
<evidence type="ECO:0000256" key="3">
    <source>
        <dbReference type="ARBA" id="ARBA00023163"/>
    </source>
</evidence>
<evidence type="ECO:0000259" key="4">
    <source>
        <dbReference type="PROSITE" id="PS50042"/>
    </source>
</evidence>
<dbReference type="InterPro" id="IPR036390">
    <property type="entry name" value="WH_DNA-bd_sf"/>
</dbReference>
<dbReference type="KEGG" id="grs:C7S20_10070"/>
<dbReference type="PROSITE" id="PS51063">
    <property type="entry name" value="HTH_CRP_2"/>
    <property type="match status" value="1"/>
</dbReference>
<dbReference type="InterPro" id="IPR036388">
    <property type="entry name" value="WH-like_DNA-bd_sf"/>
</dbReference>
<keyword evidence="1" id="KW-0805">Transcription regulation</keyword>
<dbReference type="InterPro" id="IPR050397">
    <property type="entry name" value="Env_Response_Regulators"/>
</dbReference>
<evidence type="ECO:0000313" key="7">
    <source>
        <dbReference type="Proteomes" id="UP000241507"/>
    </source>
</evidence>
<dbReference type="SMART" id="SM00419">
    <property type="entry name" value="HTH_CRP"/>
    <property type="match status" value="1"/>
</dbReference>
<dbReference type="PANTHER" id="PTHR24567">
    <property type="entry name" value="CRP FAMILY TRANSCRIPTIONAL REGULATORY PROTEIN"/>
    <property type="match status" value="1"/>
</dbReference>
<evidence type="ECO:0000256" key="1">
    <source>
        <dbReference type="ARBA" id="ARBA00023015"/>
    </source>
</evidence>
<dbReference type="SMART" id="SM00100">
    <property type="entry name" value="cNMP"/>
    <property type="match status" value="1"/>
</dbReference>
<evidence type="ECO:0000256" key="2">
    <source>
        <dbReference type="ARBA" id="ARBA00023125"/>
    </source>
</evidence>
<dbReference type="Gene3D" id="2.60.120.10">
    <property type="entry name" value="Jelly Rolls"/>
    <property type="match status" value="1"/>
</dbReference>
<dbReference type="Gene3D" id="1.10.10.10">
    <property type="entry name" value="Winged helix-like DNA-binding domain superfamily/Winged helix DNA-binding domain"/>
    <property type="match status" value="1"/>
</dbReference>
<dbReference type="SUPFAM" id="SSF51206">
    <property type="entry name" value="cAMP-binding domain-like"/>
    <property type="match status" value="1"/>
</dbReference>
<accession>A0A2R3Z5M8</accession>
<dbReference type="GO" id="GO:0003677">
    <property type="term" value="F:DNA binding"/>
    <property type="evidence" value="ECO:0007669"/>
    <property type="project" value="UniProtKB-KW"/>
</dbReference>
<dbReference type="PROSITE" id="PS50042">
    <property type="entry name" value="CNMP_BINDING_3"/>
    <property type="match status" value="1"/>
</dbReference>
<evidence type="ECO:0000313" key="6">
    <source>
        <dbReference type="EMBL" id="AVR45583.1"/>
    </source>
</evidence>
<dbReference type="InterPro" id="IPR018490">
    <property type="entry name" value="cNMP-bd_dom_sf"/>
</dbReference>
<organism evidence="6 7">
    <name type="scientific">Christiangramia fulva</name>
    <dbReference type="NCBI Taxonomy" id="2126553"/>
    <lineage>
        <taxon>Bacteria</taxon>
        <taxon>Pseudomonadati</taxon>
        <taxon>Bacteroidota</taxon>
        <taxon>Flavobacteriia</taxon>
        <taxon>Flavobacteriales</taxon>
        <taxon>Flavobacteriaceae</taxon>
        <taxon>Christiangramia</taxon>
    </lineage>
</organism>
<feature type="domain" description="HTH crp-type" evidence="5">
    <location>
        <begin position="139"/>
        <end position="207"/>
    </location>
</feature>
<dbReference type="GO" id="GO:0003700">
    <property type="term" value="F:DNA-binding transcription factor activity"/>
    <property type="evidence" value="ECO:0007669"/>
    <property type="project" value="TreeGrafter"/>
</dbReference>
<dbReference type="OrthoDB" id="9127033at2"/>
<dbReference type="PRINTS" id="PR00034">
    <property type="entry name" value="HTHCRP"/>
</dbReference>